<protein>
    <submittedName>
        <fullName evidence="1">Uncharacterized protein</fullName>
    </submittedName>
</protein>
<evidence type="ECO:0000313" key="2">
    <source>
        <dbReference type="Proteomes" id="UP000033121"/>
    </source>
</evidence>
<evidence type="ECO:0000313" key="1">
    <source>
        <dbReference type="EMBL" id="GAO42431.1"/>
    </source>
</evidence>
<dbReference type="EMBL" id="BBWV01000001">
    <property type="protein sequence ID" value="GAO42431.1"/>
    <property type="molecule type" value="Genomic_DNA"/>
</dbReference>
<reference evidence="1 2" key="1">
    <citation type="submission" date="2015-04" db="EMBL/GenBank/DDBJ databases">
        <title>Whole genome shotgun sequence of Flavihumibacter petaseus NBRC 106054.</title>
        <authorList>
            <person name="Miyazawa S."/>
            <person name="Hosoyama A."/>
            <person name="Hashimoto M."/>
            <person name="Noguchi M."/>
            <person name="Tsuchikane K."/>
            <person name="Ohji S."/>
            <person name="Yamazoe A."/>
            <person name="Ichikawa N."/>
            <person name="Kimura A."/>
            <person name="Fujita N."/>
        </authorList>
    </citation>
    <scope>NUCLEOTIDE SEQUENCE [LARGE SCALE GENOMIC DNA]</scope>
    <source>
        <strain evidence="1 2">NBRC 106054</strain>
    </source>
</reference>
<proteinExistence type="predicted"/>
<name>A0A0E9MYE5_9BACT</name>
<dbReference type="InterPro" id="IPR012349">
    <property type="entry name" value="Split_barrel_FMN-bd"/>
</dbReference>
<accession>A0A0E9MYE5</accession>
<comment type="caution">
    <text evidence="1">The sequence shown here is derived from an EMBL/GenBank/DDBJ whole genome shotgun (WGS) entry which is preliminary data.</text>
</comment>
<keyword evidence="2" id="KW-1185">Reference proteome</keyword>
<gene>
    <name evidence="1" type="ORF">FPE01S_01_14460</name>
</gene>
<dbReference type="STRING" id="1220578.FPE01S_01_14460"/>
<sequence length="163" mass="18824">MANYSTLQEMMNSFQNGLFYNLSDRAFSLPNGIGHLLEADDTGCIWFLFHVHSEQAASYEEECAARIRLYDKEQDHYIDATGKAVLLRDPEDWTKCSKISYGMAKALRYHGLIVRFRINHATVVEKGRNARRNFFQRLMDDVNSWLSGRNIAETEYPAPILSH</sequence>
<dbReference type="AlphaFoldDB" id="A0A0E9MYE5"/>
<dbReference type="Gene3D" id="2.30.110.10">
    <property type="entry name" value="Electron Transport, Fmn-binding Protein, Chain A"/>
    <property type="match status" value="1"/>
</dbReference>
<dbReference type="Proteomes" id="UP000033121">
    <property type="component" value="Unassembled WGS sequence"/>
</dbReference>
<dbReference type="OrthoDB" id="666433at2"/>
<dbReference type="RefSeq" id="WP_157473924.1">
    <property type="nucleotide sequence ID" value="NZ_BBWV01000001.1"/>
</dbReference>
<organism evidence="1 2">
    <name type="scientific">Flavihumibacter petaseus NBRC 106054</name>
    <dbReference type="NCBI Taxonomy" id="1220578"/>
    <lineage>
        <taxon>Bacteria</taxon>
        <taxon>Pseudomonadati</taxon>
        <taxon>Bacteroidota</taxon>
        <taxon>Chitinophagia</taxon>
        <taxon>Chitinophagales</taxon>
        <taxon>Chitinophagaceae</taxon>
        <taxon>Flavihumibacter</taxon>
    </lineage>
</organism>